<keyword evidence="8" id="KW-1185">Reference proteome</keyword>
<evidence type="ECO:0000256" key="3">
    <source>
        <dbReference type="ARBA" id="ARBA00023082"/>
    </source>
</evidence>
<dbReference type="NCBIfam" id="TIGR02937">
    <property type="entry name" value="sigma70-ECF"/>
    <property type="match status" value="1"/>
</dbReference>
<feature type="domain" description="RNA polymerase sigma-70 region 2" evidence="5">
    <location>
        <begin position="12"/>
        <end position="79"/>
    </location>
</feature>
<evidence type="ECO:0000256" key="4">
    <source>
        <dbReference type="ARBA" id="ARBA00023163"/>
    </source>
</evidence>
<dbReference type="InterPro" id="IPR007627">
    <property type="entry name" value="RNA_pol_sigma70_r2"/>
</dbReference>
<dbReference type="InterPro" id="IPR013249">
    <property type="entry name" value="RNA_pol_sigma70_r4_t2"/>
</dbReference>
<dbReference type="AlphaFoldDB" id="A0A1V8M8R6"/>
<dbReference type="EMBL" id="LPUF01000001">
    <property type="protein sequence ID" value="OQK17912.1"/>
    <property type="molecule type" value="Genomic_DNA"/>
</dbReference>
<dbReference type="Gene3D" id="1.10.1740.10">
    <property type="match status" value="1"/>
</dbReference>
<dbReference type="PANTHER" id="PTHR43133">
    <property type="entry name" value="RNA POLYMERASE ECF-TYPE SIGMA FACTO"/>
    <property type="match status" value="1"/>
</dbReference>
<dbReference type="OrthoDB" id="9797134at2"/>
<evidence type="ECO:0000259" key="5">
    <source>
        <dbReference type="Pfam" id="PF04542"/>
    </source>
</evidence>
<dbReference type="InterPro" id="IPR036388">
    <property type="entry name" value="WH-like_DNA-bd_sf"/>
</dbReference>
<dbReference type="Proteomes" id="UP000191980">
    <property type="component" value="Unassembled WGS sequence"/>
</dbReference>
<name>A0A1V8M8R6_9GAMM</name>
<keyword evidence="3" id="KW-0731">Sigma factor</keyword>
<dbReference type="PANTHER" id="PTHR43133:SF63">
    <property type="entry name" value="RNA POLYMERASE SIGMA FACTOR FECI-RELATED"/>
    <property type="match status" value="1"/>
</dbReference>
<evidence type="ECO:0000313" key="8">
    <source>
        <dbReference type="Proteomes" id="UP000191980"/>
    </source>
</evidence>
<dbReference type="InterPro" id="IPR013324">
    <property type="entry name" value="RNA_pol_sigma_r3/r4-like"/>
</dbReference>
<reference evidence="7 8" key="1">
    <citation type="submission" date="2015-12" db="EMBL/GenBank/DDBJ databases">
        <authorList>
            <person name="Shamseldin A."/>
            <person name="Moawad H."/>
            <person name="Abd El-Rahim W.M."/>
            <person name="Sadowsky M.J."/>
        </authorList>
    </citation>
    <scope>NUCLEOTIDE SEQUENCE [LARGE SCALE GENOMIC DNA]</scope>
    <source>
        <strain evidence="7 8">WF1</strain>
    </source>
</reference>
<comment type="similarity">
    <text evidence="1">Belongs to the sigma-70 factor family. ECF subfamily.</text>
</comment>
<feature type="domain" description="RNA polymerase sigma factor 70 region 4 type 2" evidence="6">
    <location>
        <begin position="112"/>
        <end position="162"/>
    </location>
</feature>
<dbReference type="GO" id="GO:0016987">
    <property type="term" value="F:sigma factor activity"/>
    <property type="evidence" value="ECO:0007669"/>
    <property type="project" value="UniProtKB-KW"/>
</dbReference>
<sequence length="172" mass="20322">MDELSTLAASHLIEQYHNELKIYLIQHNHSPDTAEDILQDAFIRLVQAKPGGEIKNPRAFLYKIVSNLAIDYHRSHKRRQNRHADESELVELTDQTPSLEHQIYTQEQLTFLKRAISELPPKCRQVFILHKFRFYPYSKIMQELNISESTVLKHMVKAMQHCRKRMSELDLD</sequence>
<dbReference type="GO" id="GO:0006352">
    <property type="term" value="P:DNA-templated transcription initiation"/>
    <property type="evidence" value="ECO:0007669"/>
    <property type="project" value="InterPro"/>
</dbReference>
<accession>A0A1V8M8R6</accession>
<protein>
    <submittedName>
        <fullName evidence="7">RNA polymerase subunit sigma-24</fullName>
    </submittedName>
</protein>
<dbReference type="GO" id="GO:0003677">
    <property type="term" value="F:DNA binding"/>
    <property type="evidence" value="ECO:0007669"/>
    <property type="project" value="InterPro"/>
</dbReference>
<gene>
    <name evidence="7" type="ORF">AU255_08640</name>
</gene>
<dbReference type="InterPro" id="IPR014284">
    <property type="entry name" value="RNA_pol_sigma-70_dom"/>
</dbReference>
<keyword evidence="4" id="KW-0804">Transcription</keyword>
<dbReference type="SUPFAM" id="SSF88946">
    <property type="entry name" value="Sigma2 domain of RNA polymerase sigma factors"/>
    <property type="match status" value="1"/>
</dbReference>
<organism evidence="7 8">
    <name type="scientific">Methyloprofundus sedimenti</name>
    <dbReference type="NCBI Taxonomy" id="1420851"/>
    <lineage>
        <taxon>Bacteria</taxon>
        <taxon>Pseudomonadati</taxon>
        <taxon>Pseudomonadota</taxon>
        <taxon>Gammaproteobacteria</taxon>
        <taxon>Methylococcales</taxon>
        <taxon>Methylococcaceae</taxon>
        <taxon>Methyloprofundus</taxon>
    </lineage>
</organism>
<comment type="caution">
    <text evidence="7">The sequence shown here is derived from an EMBL/GenBank/DDBJ whole genome shotgun (WGS) entry which is preliminary data.</text>
</comment>
<evidence type="ECO:0000259" key="6">
    <source>
        <dbReference type="Pfam" id="PF08281"/>
    </source>
</evidence>
<dbReference type="Pfam" id="PF08281">
    <property type="entry name" value="Sigma70_r4_2"/>
    <property type="match status" value="1"/>
</dbReference>
<dbReference type="InterPro" id="IPR039425">
    <property type="entry name" value="RNA_pol_sigma-70-like"/>
</dbReference>
<dbReference type="STRING" id="1420851.AU255_08640"/>
<evidence type="ECO:0000313" key="7">
    <source>
        <dbReference type="EMBL" id="OQK17912.1"/>
    </source>
</evidence>
<dbReference type="Gene3D" id="1.10.10.10">
    <property type="entry name" value="Winged helix-like DNA-binding domain superfamily/Winged helix DNA-binding domain"/>
    <property type="match status" value="1"/>
</dbReference>
<dbReference type="Pfam" id="PF04542">
    <property type="entry name" value="Sigma70_r2"/>
    <property type="match status" value="1"/>
</dbReference>
<proteinExistence type="inferred from homology"/>
<dbReference type="InterPro" id="IPR013325">
    <property type="entry name" value="RNA_pol_sigma_r2"/>
</dbReference>
<keyword evidence="2" id="KW-0805">Transcription regulation</keyword>
<dbReference type="SUPFAM" id="SSF88659">
    <property type="entry name" value="Sigma3 and sigma4 domains of RNA polymerase sigma factors"/>
    <property type="match status" value="1"/>
</dbReference>
<evidence type="ECO:0000256" key="1">
    <source>
        <dbReference type="ARBA" id="ARBA00010641"/>
    </source>
</evidence>
<evidence type="ECO:0000256" key="2">
    <source>
        <dbReference type="ARBA" id="ARBA00023015"/>
    </source>
</evidence>